<name>A0A3E3EB26_9FIRM</name>
<proteinExistence type="predicted"/>
<reference evidence="1 2" key="1">
    <citation type="submission" date="2018-08" db="EMBL/GenBank/DDBJ databases">
        <title>A genome reference for cultivated species of the human gut microbiota.</title>
        <authorList>
            <person name="Zou Y."/>
            <person name="Xue W."/>
            <person name="Luo G."/>
        </authorList>
    </citation>
    <scope>NUCLEOTIDE SEQUENCE [LARGE SCALE GENOMIC DNA]</scope>
    <source>
        <strain evidence="1 2">OM06-4</strain>
    </source>
</reference>
<dbReference type="RefSeq" id="WP_117581902.1">
    <property type="nucleotide sequence ID" value="NZ_QUSL01000022.1"/>
</dbReference>
<gene>
    <name evidence="1" type="ORF">DXB93_12680</name>
</gene>
<dbReference type="Proteomes" id="UP000261032">
    <property type="component" value="Unassembled WGS sequence"/>
</dbReference>
<sequence>MTLYEEFKEKYLKDDLIDFFIEKRKFILENNKKDYLNYLIKEGLLEEDLTNVAKMSLDLFIAQVQAILIHDKEIVETYSKLNKKQKSMLFSEINKKLRCMVLNEITYVAELEQYQR</sequence>
<accession>A0A3E3EB26</accession>
<dbReference type="EMBL" id="QUSL01000022">
    <property type="protein sequence ID" value="RGD83650.1"/>
    <property type="molecule type" value="Genomic_DNA"/>
</dbReference>
<organism evidence="1 2">
    <name type="scientific">Thomasclavelia ramosa</name>
    <dbReference type="NCBI Taxonomy" id="1547"/>
    <lineage>
        <taxon>Bacteria</taxon>
        <taxon>Bacillati</taxon>
        <taxon>Bacillota</taxon>
        <taxon>Erysipelotrichia</taxon>
        <taxon>Erysipelotrichales</taxon>
        <taxon>Coprobacillaceae</taxon>
        <taxon>Thomasclavelia</taxon>
    </lineage>
</organism>
<evidence type="ECO:0000313" key="2">
    <source>
        <dbReference type="Proteomes" id="UP000261032"/>
    </source>
</evidence>
<protein>
    <submittedName>
        <fullName evidence="1">Uncharacterized protein</fullName>
    </submittedName>
</protein>
<dbReference type="AlphaFoldDB" id="A0A3E3EB26"/>
<comment type="caution">
    <text evidence="1">The sequence shown here is derived from an EMBL/GenBank/DDBJ whole genome shotgun (WGS) entry which is preliminary data.</text>
</comment>
<evidence type="ECO:0000313" key="1">
    <source>
        <dbReference type="EMBL" id="RGD83650.1"/>
    </source>
</evidence>